<sequence length="162" mass="17468">MGDIFLKILTCIRAFDNYLLESLQQRLSVGFALSPRWISPRMGRLKINTDGAMDPVSGLSVGVLQDFDAGWIFGFARKLGSMSVFQAEAGAMYEGLGLAWDKVGCKVEVESDNGLSIEVVKNTYADYNGLVYFNSPLGGVAPILSWDISSSSICNANVGGLL</sequence>
<dbReference type="InterPro" id="IPR044730">
    <property type="entry name" value="RNase_H-like_dom_plant"/>
</dbReference>
<dbReference type="GO" id="GO:0003676">
    <property type="term" value="F:nucleic acid binding"/>
    <property type="evidence" value="ECO:0007669"/>
    <property type="project" value="InterPro"/>
</dbReference>
<dbReference type="EMBL" id="JAHUZN010000001">
    <property type="protein sequence ID" value="KAG8502407.1"/>
    <property type="molecule type" value="Genomic_DNA"/>
</dbReference>
<reference evidence="2 3" key="1">
    <citation type="journal article" date="2021" name="bioRxiv">
        <title>The Gossypium anomalum genome as a resource for cotton improvement and evolutionary analysis of hybrid incompatibility.</title>
        <authorList>
            <person name="Grover C.E."/>
            <person name="Yuan D."/>
            <person name="Arick M.A."/>
            <person name="Miller E.R."/>
            <person name="Hu G."/>
            <person name="Peterson D.G."/>
            <person name="Wendel J.F."/>
            <person name="Udall J.A."/>
        </authorList>
    </citation>
    <scope>NUCLEOTIDE SEQUENCE [LARGE SCALE GENOMIC DNA]</scope>
    <source>
        <strain evidence="2">JFW-Udall</strain>
        <tissue evidence="2">Leaf</tissue>
    </source>
</reference>
<keyword evidence="3" id="KW-1185">Reference proteome</keyword>
<evidence type="ECO:0000313" key="2">
    <source>
        <dbReference type="EMBL" id="KAG8502407.1"/>
    </source>
</evidence>
<evidence type="ECO:0000259" key="1">
    <source>
        <dbReference type="Pfam" id="PF13456"/>
    </source>
</evidence>
<dbReference type="PANTHER" id="PTHR47723">
    <property type="entry name" value="OS05G0353850 PROTEIN"/>
    <property type="match status" value="1"/>
</dbReference>
<dbReference type="PANTHER" id="PTHR47723:SF24">
    <property type="entry name" value="RNASE H TYPE-1 DOMAIN-CONTAINING PROTEIN"/>
    <property type="match status" value="1"/>
</dbReference>
<name>A0A8J5ZN87_9ROSI</name>
<proteinExistence type="predicted"/>
<feature type="domain" description="RNase H type-1" evidence="1">
    <location>
        <begin position="48"/>
        <end position="123"/>
    </location>
</feature>
<protein>
    <recommendedName>
        <fullName evidence="1">RNase H type-1 domain-containing protein</fullName>
    </recommendedName>
</protein>
<dbReference type="InterPro" id="IPR053151">
    <property type="entry name" value="RNase_H-like"/>
</dbReference>
<dbReference type="InterPro" id="IPR002156">
    <property type="entry name" value="RNaseH_domain"/>
</dbReference>
<dbReference type="InterPro" id="IPR012337">
    <property type="entry name" value="RNaseH-like_sf"/>
</dbReference>
<dbReference type="SUPFAM" id="SSF53098">
    <property type="entry name" value="Ribonuclease H-like"/>
    <property type="match status" value="1"/>
</dbReference>
<comment type="caution">
    <text evidence="2">The sequence shown here is derived from an EMBL/GenBank/DDBJ whole genome shotgun (WGS) entry which is preliminary data.</text>
</comment>
<dbReference type="CDD" id="cd06222">
    <property type="entry name" value="RNase_H_like"/>
    <property type="match status" value="1"/>
</dbReference>
<dbReference type="AlphaFoldDB" id="A0A8J5ZN87"/>
<dbReference type="OrthoDB" id="1436328at2759"/>
<dbReference type="Proteomes" id="UP000701853">
    <property type="component" value="Chromosome 1"/>
</dbReference>
<dbReference type="GO" id="GO:0004523">
    <property type="term" value="F:RNA-DNA hybrid ribonuclease activity"/>
    <property type="evidence" value="ECO:0007669"/>
    <property type="project" value="InterPro"/>
</dbReference>
<dbReference type="Pfam" id="PF13456">
    <property type="entry name" value="RVT_3"/>
    <property type="match status" value="1"/>
</dbReference>
<gene>
    <name evidence="2" type="ORF">CXB51_000415</name>
</gene>
<organism evidence="2 3">
    <name type="scientific">Gossypium anomalum</name>
    <dbReference type="NCBI Taxonomy" id="47600"/>
    <lineage>
        <taxon>Eukaryota</taxon>
        <taxon>Viridiplantae</taxon>
        <taxon>Streptophyta</taxon>
        <taxon>Embryophyta</taxon>
        <taxon>Tracheophyta</taxon>
        <taxon>Spermatophyta</taxon>
        <taxon>Magnoliopsida</taxon>
        <taxon>eudicotyledons</taxon>
        <taxon>Gunneridae</taxon>
        <taxon>Pentapetalae</taxon>
        <taxon>rosids</taxon>
        <taxon>malvids</taxon>
        <taxon>Malvales</taxon>
        <taxon>Malvaceae</taxon>
        <taxon>Malvoideae</taxon>
        <taxon>Gossypium</taxon>
    </lineage>
</organism>
<dbReference type="InterPro" id="IPR036397">
    <property type="entry name" value="RNaseH_sf"/>
</dbReference>
<dbReference type="Gene3D" id="3.30.420.10">
    <property type="entry name" value="Ribonuclease H-like superfamily/Ribonuclease H"/>
    <property type="match status" value="1"/>
</dbReference>
<accession>A0A8J5ZN87</accession>
<evidence type="ECO:0000313" key="3">
    <source>
        <dbReference type="Proteomes" id="UP000701853"/>
    </source>
</evidence>